<feature type="compositionally biased region" description="Basic and acidic residues" evidence="6">
    <location>
        <begin position="41"/>
        <end position="50"/>
    </location>
</feature>
<evidence type="ECO:0000256" key="2">
    <source>
        <dbReference type="ARBA" id="ARBA00010596"/>
    </source>
</evidence>
<keyword evidence="3 7" id="KW-0812">Transmembrane</keyword>
<dbReference type="GO" id="GO:0005794">
    <property type="term" value="C:Golgi apparatus"/>
    <property type="evidence" value="ECO:0007669"/>
    <property type="project" value="InterPro"/>
</dbReference>
<dbReference type="EMBL" id="CAIIXF020000001">
    <property type="protein sequence ID" value="CAH1775480.1"/>
    <property type="molecule type" value="Genomic_DNA"/>
</dbReference>
<evidence type="ECO:0000256" key="3">
    <source>
        <dbReference type="ARBA" id="ARBA00022692"/>
    </source>
</evidence>
<comment type="caution">
    <text evidence="9">The sequence shown here is derived from an EMBL/GenBank/DDBJ whole genome shotgun (WGS) entry which is preliminary data.</text>
</comment>
<protein>
    <recommendedName>
        <fullName evidence="8">Yip1 domain-containing protein</fullName>
    </recommendedName>
</protein>
<feature type="transmembrane region" description="Helical" evidence="7">
    <location>
        <begin position="262"/>
        <end position="286"/>
    </location>
</feature>
<gene>
    <name evidence="9" type="ORF">OFUS_LOCUS2778</name>
</gene>
<feature type="compositionally biased region" description="Polar residues" evidence="6">
    <location>
        <begin position="359"/>
        <end position="387"/>
    </location>
</feature>
<feature type="region of interest" description="Disordered" evidence="6">
    <location>
        <begin position="1"/>
        <end position="70"/>
    </location>
</feature>
<evidence type="ECO:0000256" key="6">
    <source>
        <dbReference type="SAM" id="MobiDB-lite"/>
    </source>
</evidence>
<feature type="non-terminal residue" evidence="9">
    <location>
        <position position="1"/>
    </location>
</feature>
<dbReference type="GO" id="GO:0016020">
    <property type="term" value="C:membrane"/>
    <property type="evidence" value="ECO:0007669"/>
    <property type="project" value="UniProtKB-SubCell"/>
</dbReference>
<feature type="transmembrane region" description="Helical" evidence="7">
    <location>
        <begin position="172"/>
        <end position="191"/>
    </location>
</feature>
<dbReference type="AlphaFoldDB" id="A0A8S4N3Y3"/>
<dbReference type="InterPro" id="IPR006977">
    <property type="entry name" value="Yip1_dom"/>
</dbReference>
<organism evidence="9 10">
    <name type="scientific">Owenia fusiformis</name>
    <name type="common">Polychaete worm</name>
    <dbReference type="NCBI Taxonomy" id="6347"/>
    <lineage>
        <taxon>Eukaryota</taxon>
        <taxon>Metazoa</taxon>
        <taxon>Spiralia</taxon>
        <taxon>Lophotrochozoa</taxon>
        <taxon>Annelida</taxon>
        <taxon>Polychaeta</taxon>
        <taxon>Sedentaria</taxon>
        <taxon>Canalipalpata</taxon>
        <taxon>Sabellida</taxon>
        <taxon>Oweniida</taxon>
        <taxon>Oweniidae</taxon>
        <taxon>Owenia</taxon>
    </lineage>
</organism>
<feature type="transmembrane region" description="Helical" evidence="7">
    <location>
        <begin position="203"/>
        <end position="226"/>
    </location>
</feature>
<proteinExistence type="inferred from homology"/>
<dbReference type="GO" id="GO:0016192">
    <property type="term" value="P:vesicle-mediated transport"/>
    <property type="evidence" value="ECO:0007669"/>
    <property type="project" value="InterPro"/>
</dbReference>
<comment type="similarity">
    <text evidence="2">Belongs to the YIP1 family.</text>
</comment>
<name>A0A8S4N3Y3_OWEFU</name>
<evidence type="ECO:0000313" key="9">
    <source>
        <dbReference type="EMBL" id="CAH1775480.1"/>
    </source>
</evidence>
<dbReference type="GO" id="GO:0031267">
    <property type="term" value="F:small GTPase binding"/>
    <property type="evidence" value="ECO:0007669"/>
    <property type="project" value="InterPro"/>
</dbReference>
<evidence type="ECO:0000313" key="10">
    <source>
        <dbReference type="Proteomes" id="UP000749559"/>
    </source>
</evidence>
<dbReference type="PANTHER" id="PTHR12822">
    <property type="entry name" value="PROTEIN YIPF"/>
    <property type="match status" value="1"/>
</dbReference>
<evidence type="ECO:0000256" key="5">
    <source>
        <dbReference type="ARBA" id="ARBA00023136"/>
    </source>
</evidence>
<keyword evidence="4 7" id="KW-1133">Transmembrane helix</keyword>
<evidence type="ECO:0000256" key="1">
    <source>
        <dbReference type="ARBA" id="ARBA00004141"/>
    </source>
</evidence>
<accession>A0A8S4N3Y3</accession>
<evidence type="ECO:0000256" key="7">
    <source>
        <dbReference type="SAM" id="Phobius"/>
    </source>
</evidence>
<feature type="region of interest" description="Disordered" evidence="6">
    <location>
        <begin position="359"/>
        <end position="426"/>
    </location>
</feature>
<feature type="compositionally biased region" description="Basic and acidic residues" evidence="6">
    <location>
        <begin position="388"/>
        <end position="411"/>
    </location>
</feature>
<comment type="subcellular location">
    <subcellularLocation>
        <location evidence="1">Membrane</location>
        <topology evidence="1">Multi-pass membrane protein</topology>
    </subcellularLocation>
</comment>
<feature type="domain" description="Yip1" evidence="8">
    <location>
        <begin position="109"/>
        <end position="279"/>
    </location>
</feature>
<keyword evidence="5 7" id="KW-0472">Membrane</keyword>
<feature type="transmembrane region" description="Helical" evidence="7">
    <location>
        <begin position="232"/>
        <end position="255"/>
    </location>
</feature>
<dbReference type="PANTHER" id="PTHR12822:SF2">
    <property type="entry name" value="PROTEIN YIPF"/>
    <property type="match status" value="1"/>
</dbReference>
<evidence type="ECO:0000256" key="4">
    <source>
        <dbReference type="ARBA" id="ARBA00022989"/>
    </source>
</evidence>
<feature type="transmembrane region" description="Helical" evidence="7">
    <location>
        <begin position="128"/>
        <end position="152"/>
    </location>
</feature>
<dbReference type="InterPro" id="IPR039765">
    <property type="entry name" value="Yip5/YIPF1/YIPF2"/>
</dbReference>
<keyword evidence="10" id="KW-1185">Reference proteome</keyword>
<dbReference type="Pfam" id="PF04893">
    <property type="entry name" value="Yip1"/>
    <property type="match status" value="1"/>
</dbReference>
<dbReference type="Proteomes" id="UP000749559">
    <property type="component" value="Unassembled WGS sequence"/>
</dbReference>
<evidence type="ECO:0000259" key="8">
    <source>
        <dbReference type="Pfam" id="PF04893"/>
    </source>
</evidence>
<sequence>GLGGNELQFQDIPMVHDPSPTTDENKDIAHSASDQITNAENEQKEKEQTHTFKNFPTSGADDDGSDYEGDKAELLTGEKKQPSFWAFEYYQGFFDVDTYQVLGRIGGSMLPHPKRNFLRSKIRPNPDLYGPFWICATLTFTTAIAGNLAGYIQTASAGNDYKWTYDFHKVTFAATAIFAYWWVIPTLLWALLRWRGSQAGYTFLEIICVYGYSLAIYIPISILWVIQVNWLQWLLVVLGMVLSGSVLIFTFWPAVREDDKKVAYSTMGFILLFHGLLAVGFVLYFFHVPAVAPVVGPTAPLVPEHIKKLNDTPTQHSEVPQSANRVNNIVNIPNKMNDMVAKKPETTNQVNIQNVDAQEVTGQKAQQQTIPAKSGSAVSQDNINKGTTNEKLKTDKNKPLPKKERSLKKEAGSSIVKKSNIESLKT</sequence>
<reference evidence="9" key="1">
    <citation type="submission" date="2022-03" db="EMBL/GenBank/DDBJ databases">
        <authorList>
            <person name="Martin C."/>
        </authorList>
    </citation>
    <scope>NUCLEOTIDE SEQUENCE</scope>
</reference>
<dbReference type="OrthoDB" id="10256463at2759"/>